<evidence type="ECO:0000259" key="5">
    <source>
        <dbReference type="Pfam" id="PF00673"/>
    </source>
</evidence>
<feature type="domain" description="Large ribosomal subunit protein uL5 N-terminal" evidence="4">
    <location>
        <begin position="57"/>
        <end position="110"/>
    </location>
</feature>
<dbReference type="InterPro" id="IPR031310">
    <property type="entry name" value="Ribosomal_uL5_N"/>
</dbReference>
<dbReference type="GO" id="GO:1990904">
    <property type="term" value="C:ribonucleoprotein complex"/>
    <property type="evidence" value="ECO:0007669"/>
    <property type="project" value="UniProtKB-KW"/>
</dbReference>
<keyword evidence="3" id="KW-0687">Ribonucleoprotein</keyword>
<dbReference type="Pfam" id="PF00673">
    <property type="entry name" value="Ribosomal_L5_C"/>
    <property type="match status" value="1"/>
</dbReference>
<dbReference type="InterPro" id="IPR002132">
    <property type="entry name" value="Ribosomal_uL5"/>
</dbReference>
<geneLocation type="mitochondrion" evidence="6"/>
<evidence type="ECO:0000256" key="3">
    <source>
        <dbReference type="ARBA" id="ARBA00023274"/>
    </source>
</evidence>
<evidence type="ECO:0000259" key="4">
    <source>
        <dbReference type="Pfam" id="PF00281"/>
    </source>
</evidence>
<gene>
    <name evidence="6" type="primary">rpl5</name>
</gene>
<dbReference type="GO" id="GO:0005840">
    <property type="term" value="C:ribosome"/>
    <property type="evidence" value="ECO:0007669"/>
    <property type="project" value="UniProtKB-KW"/>
</dbReference>
<evidence type="ECO:0000256" key="2">
    <source>
        <dbReference type="ARBA" id="ARBA00022980"/>
    </source>
</evidence>
<protein>
    <submittedName>
        <fullName evidence="6">Ribosomal protein L5</fullName>
    </submittedName>
</protein>
<dbReference type="EMBL" id="MK086007">
    <property type="protein sequence ID" value="QBX98781.1"/>
    <property type="molecule type" value="Genomic_DNA"/>
</dbReference>
<keyword evidence="2 6" id="KW-0689">Ribosomal protein</keyword>
<dbReference type="Gene3D" id="3.30.1440.10">
    <property type="match status" value="1"/>
</dbReference>
<accession>A0A4D6C516</accession>
<reference evidence="6" key="1">
    <citation type="journal article" date="2019" name="Genome Biol. Evol.">
        <title>Tracing the Evolution of the Plastome and Mitogenome in the Chloropicophyceae Uncovered Convergent tRNA Gene Losses and a Variant Plastid Genetic Code.</title>
        <authorList>
            <person name="Turmel M."/>
            <person name="Dos Santos A.L."/>
            <person name="Otis C."/>
            <person name="Sergerie R."/>
            <person name="Lemieux C."/>
        </authorList>
    </citation>
    <scope>NUCLEOTIDE SEQUENCE</scope>
</reference>
<feature type="domain" description="Large ribosomal subunit protein uL5 C-terminal" evidence="5">
    <location>
        <begin position="114"/>
        <end position="208"/>
    </location>
</feature>
<dbReference type="PANTHER" id="PTHR11994">
    <property type="entry name" value="60S RIBOSOMAL PROTEIN L11-RELATED"/>
    <property type="match status" value="1"/>
</dbReference>
<dbReference type="GeneID" id="40513502"/>
<evidence type="ECO:0000313" key="6">
    <source>
        <dbReference type="EMBL" id="QBX98781.1"/>
    </source>
</evidence>
<dbReference type="SUPFAM" id="SSF55282">
    <property type="entry name" value="RL5-like"/>
    <property type="match status" value="1"/>
</dbReference>
<dbReference type="InterPro" id="IPR031309">
    <property type="entry name" value="Ribosomal_uL5_C"/>
</dbReference>
<dbReference type="RefSeq" id="YP_009647110.1">
    <property type="nucleotide sequence ID" value="NC_042601.1"/>
</dbReference>
<evidence type="ECO:0000256" key="1">
    <source>
        <dbReference type="ARBA" id="ARBA00008553"/>
    </source>
</evidence>
<dbReference type="GO" id="GO:0003735">
    <property type="term" value="F:structural constituent of ribosome"/>
    <property type="evidence" value="ECO:0007669"/>
    <property type="project" value="InterPro"/>
</dbReference>
<keyword evidence="6" id="KW-0496">Mitochondrion</keyword>
<dbReference type="AlphaFoldDB" id="A0A4D6C516"/>
<name>A0A4D6C516_9CHLO</name>
<dbReference type="InterPro" id="IPR022803">
    <property type="entry name" value="Ribosomal_uL5_dom_sf"/>
</dbReference>
<dbReference type="GO" id="GO:0006412">
    <property type="term" value="P:translation"/>
    <property type="evidence" value="ECO:0007669"/>
    <property type="project" value="InterPro"/>
</dbReference>
<comment type="similarity">
    <text evidence="1">Belongs to the universal ribosomal protein uL5 family.</text>
</comment>
<proteinExistence type="inferred from homology"/>
<sequence>MFSSKDTKSTIHVDTSSPNSIEGVTMRIDDTSTSIDTYTCSSNWMSLYRHPKVSLLAEPRIDRVILHTSVKTAIADPTSLFPTLGAMLLVTGQYPKITYAKQSVAGFKLRTHQPLGAMVSLRGERMNGFLNKLVHVVLPRLPDWYGLSESAMDTHGGLHFGISYVLAFPELEPHFELFEKVQGFHVSIVTNTTNPQKALYALTKVGLPVHSKG</sequence>
<dbReference type="Pfam" id="PF00281">
    <property type="entry name" value="Ribosomal_L5"/>
    <property type="match status" value="1"/>
</dbReference>
<organism evidence="6">
    <name type="scientific">Chloroparvula japonica</name>
    <dbReference type="NCBI Taxonomy" id="1411623"/>
    <lineage>
        <taxon>Eukaryota</taxon>
        <taxon>Viridiplantae</taxon>
        <taxon>Chlorophyta</taxon>
        <taxon>Chloropicophyceae</taxon>
        <taxon>Chloropicales</taxon>
        <taxon>Chloropicaceae</taxon>
        <taxon>Chloroparvula</taxon>
    </lineage>
</organism>